<dbReference type="InterPro" id="IPR052815">
    <property type="entry name" value="PDCD2-like_regulator"/>
</dbReference>
<dbReference type="Pfam" id="PF04194">
    <property type="entry name" value="PDCD2_C"/>
    <property type="match status" value="1"/>
</dbReference>
<dbReference type="Proteomes" id="UP000728185">
    <property type="component" value="Unassembled WGS sequence"/>
</dbReference>
<sequence>MALIGFASKPVCSAVPNACDNYIGGPLVNFDSVQPPPTILHTCQNCQTPMCFFGHIYCPLSNSSFHRTLCLFVCLRPGCQEKGFNWRVLRSQCVGVTQKLADNQEDRWCLPDEDNETADSWGCGDEPVYEVKANCQEAVLLQGPFLCCYIDVFEEASETMTEEPSDQENSETPAQISSFAIWSQSDAVEREFIEEDDNAVQSAFSGGLELHLATRGEHGCEDVRYCWSGRPVFNGPPPQELANRLKCNKCGADRVFELQIFPTVNNRLTLSSSSVDSDTVDFNLPESDQINKDWLLRITTVLVFTCSASCWMDGDGWIEECIVVQTDGDRTCIWDGVSPAFSDKCT</sequence>
<dbReference type="InterPro" id="IPR007320">
    <property type="entry name" value="PDCD2_C"/>
</dbReference>
<dbReference type="AlphaFoldDB" id="A0A8E0RU75"/>
<protein>
    <submittedName>
        <fullName evidence="2">Programmed cell death protein 2</fullName>
    </submittedName>
</protein>
<dbReference type="GO" id="GO:0005737">
    <property type="term" value="C:cytoplasm"/>
    <property type="evidence" value="ECO:0007669"/>
    <property type="project" value="InterPro"/>
</dbReference>
<keyword evidence="3" id="KW-1185">Reference proteome</keyword>
<dbReference type="OrthoDB" id="366284at2759"/>
<reference evidence="2" key="1">
    <citation type="submission" date="2019-05" db="EMBL/GenBank/DDBJ databases">
        <title>Annotation for the trematode Fasciolopsis buski.</title>
        <authorList>
            <person name="Choi Y.-J."/>
        </authorList>
    </citation>
    <scope>NUCLEOTIDE SEQUENCE</scope>
    <source>
        <strain evidence="2">HT</strain>
        <tissue evidence="2">Whole worm</tissue>
    </source>
</reference>
<dbReference type="PANTHER" id="PTHR46421:SF1">
    <property type="entry name" value="PROGRAMMED CELL DEATH PROTEIN 2-LIKE"/>
    <property type="match status" value="1"/>
</dbReference>
<comment type="caution">
    <text evidence="2">The sequence shown here is derived from an EMBL/GenBank/DDBJ whole genome shotgun (WGS) entry which is preliminary data.</text>
</comment>
<evidence type="ECO:0000313" key="3">
    <source>
        <dbReference type="Proteomes" id="UP000728185"/>
    </source>
</evidence>
<name>A0A8E0RU75_9TREM</name>
<gene>
    <name evidence="2" type="ORF">FBUS_11211</name>
</gene>
<organism evidence="2 3">
    <name type="scientific">Fasciolopsis buskii</name>
    <dbReference type="NCBI Taxonomy" id="27845"/>
    <lineage>
        <taxon>Eukaryota</taxon>
        <taxon>Metazoa</taxon>
        <taxon>Spiralia</taxon>
        <taxon>Lophotrochozoa</taxon>
        <taxon>Platyhelminthes</taxon>
        <taxon>Trematoda</taxon>
        <taxon>Digenea</taxon>
        <taxon>Plagiorchiida</taxon>
        <taxon>Echinostomata</taxon>
        <taxon>Echinostomatoidea</taxon>
        <taxon>Fasciolidae</taxon>
        <taxon>Fasciolopsis</taxon>
    </lineage>
</organism>
<evidence type="ECO:0000259" key="1">
    <source>
        <dbReference type="Pfam" id="PF04194"/>
    </source>
</evidence>
<dbReference type="PANTHER" id="PTHR46421">
    <property type="entry name" value="PROGRAMMED CELL DEATH PROTEIN 2-LIKE"/>
    <property type="match status" value="1"/>
</dbReference>
<evidence type="ECO:0000313" key="2">
    <source>
        <dbReference type="EMBL" id="KAA0187922.1"/>
    </source>
</evidence>
<feature type="domain" description="Programmed cell death protein 2 C-terminal" evidence="1">
    <location>
        <begin position="223"/>
        <end position="325"/>
    </location>
</feature>
<accession>A0A8E0RU75</accession>
<dbReference type="EMBL" id="LUCM01008780">
    <property type="protein sequence ID" value="KAA0187922.1"/>
    <property type="molecule type" value="Genomic_DNA"/>
</dbReference>
<proteinExistence type="predicted"/>